<dbReference type="AlphaFoldDB" id="A0AB39SZQ4"/>
<feature type="domain" description="FtsK" evidence="3">
    <location>
        <begin position="184"/>
        <end position="382"/>
    </location>
</feature>
<keyword evidence="1" id="KW-0067">ATP-binding</keyword>
<evidence type="ECO:0000259" key="3">
    <source>
        <dbReference type="PROSITE" id="PS50901"/>
    </source>
</evidence>
<feature type="binding site" evidence="1">
    <location>
        <begin position="201"/>
        <end position="208"/>
    </location>
    <ligand>
        <name>ATP</name>
        <dbReference type="ChEBI" id="CHEBI:30616"/>
    </ligand>
</feature>
<dbReference type="GO" id="GO:0051301">
    <property type="term" value="P:cell division"/>
    <property type="evidence" value="ECO:0007669"/>
    <property type="project" value="UniProtKB-KW"/>
</dbReference>
<evidence type="ECO:0000256" key="2">
    <source>
        <dbReference type="SAM" id="Phobius"/>
    </source>
</evidence>
<protein>
    <submittedName>
        <fullName evidence="4">Cell division protein FtsK</fullName>
    </submittedName>
</protein>
<dbReference type="GO" id="GO:0005524">
    <property type="term" value="F:ATP binding"/>
    <property type="evidence" value="ECO:0007669"/>
    <property type="project" value="UniProtKB-UniRule"/>
</dbReference>
<gene>
    <name evidence="4" type="ORF">AB5J54_20745</name>
</gene>
<sequence length="473" mass="51636">MKDNDPTGGAFGYGTLVVGMALAVLVGWSVWWVVRYLRADAMTRRSIRQAVRVRRTWKRLAQMLKLCATDKMPTPLASLSNSDGKPPKPRVLVPALKVTHDEYGVIAQATCLPGVGLAEFQKATPYLADAWRMARVSALPGDKPGQVTLRGVRVDPLIVPTVHEPTGRPPEEYAVWELGVDEYGMPVVVPLKEVPGVAMGGLPGFGKTSCVNRLVCDWAPSPAIQFVFFDGKVSHAYEGDYADLVQRAFEFCGDDLEEANKKLKELVELRRARSASIRRVLGVKNMWHVGPSEDWPLIVVIIDEAHTYFRDHKGSDPATKKLAALAAENARLVEDLVKKGRSVGFMTFLTTQKTTGDAIPTFIRDVCPVGLSFAQKTADAAVAALGDDIREWPDASPVTLQDPAYVGVAVMSQHGRPGFIRIRTPYVADRDATSVAEATAHLVQHPARLLEDLTGRTVVDLTKEDPEPPAMAA</sequence>
<accession>A0AB39SZQ4</accession>
<keyword evidence="1" id="KW-0547">Nucleotide-binding</keyword>
<evidence type="ECO:0000256" key="1">
    <source>
        <dbReference type="PROSITE-ProRule" id="PRU00289"/>
    </source>
</evidence>
<dbReference type="EMBL" id="CP163444">
    <property type="protein sequence ID" value="XDQ72778.1"/>
    <property type="molecule type" value="Genomic_DNA"/>
</dbReference>
<keyword evidence="4" id="KW-0131">Cell cycle</keyword>
<organism evidence="4">
    <name type="scientific">Streptomyces sp. R44</name>
    <dbReference type="NCBI Taxonomy" id="3238633"/>
    <lineage>
        <taxon>Bacteria</taxon>
        <taxon>Bacillati</taxon>
        <taxon>Actinomycetota</taxon>
        <taxon>Actinomycetes</taxon>
        <taxon>Kitasatosporales</taxon>
        <taxon>Streptomycetaceae</taxon>
        <taxon>Streptomyces</taxon>
    </lineage>
</organism>
<dbReference type="PROSITE" id="PS50901">
    <property type="entry name" value="FTSK"/>
    <property type="match status" value="1"/>
</dbReference>
<dbReference type="Gene3D" id="3.40.50.300">
    <property type="entry name" value="P-loop containing nucleotide triphosphate hydrolases"/>
    <property type="match status" value="1"/>
</dbReference>
<dbReference type="InterPro" id="IPR002543">
    <property type="entry name" value="FtsK_dom"/>
</dbReference>
<keyword evidence="2" id="KW-1133">Transmembrane helix</keyword>
<dbReference type="GO" id="GO:0003677">
    <property type="term" value="F:DNA binding"/>
    <property type="evidence" value="ECO:0007669"/>
    <property type="project" value="InterPro"/>
</dbReference>
<keyword evidence="2" id="KW-0812">Transmembrane</keyword>
<keyword evidence="2" id="KW-0472">Membrane</keyword>
<evidence type="ECO:0000313" key="4">
    <source>
        <dbReference type="EMBL" id="XDQ72778.1"/>
    </source>
</evidence>
<dbReference type="InterPro" id="IPR027417">
    <property type="entry name" value="P-loop_NTPase"/>
</dbReference>
<keyword evidence="4" id="KW-0132">Cell division</keyword>
<proteinExistence type="predicted"/>
<feature type="transmembrane region" description="Helical" evidence="2">
    <location>
        <begin position="12"/>
        <end position="34"/>
    </location>
</feature>
<dbReference type="SUPFAM" id="SSF52540">
    <property type="entry name" value="P-loop containing nucleoside triphosphate hydrolases"/>
    <property type="match status" value="1"/>
</dbReference>
<name>A0AB39SZQ4_9ACTN</name>
<reference evidence="4" key="1">
    <citation type="submission" date="2024-07" db="EMBL/GenBank/DDBJ databases">
        <authorList>
            <person name="Yu S.T."/>
        </authorList>
    </citation>
    <scope>NUCLEOTIDE SEQUENCE</scope>
    <source>
        <strain evidence="4">R44</strain>
    </source>
</reference>
<dbReference type="RefSeq" id="WP_159312658.1">
    <property type="nucleotide sequence ID" value="NZ_CP163444.1"/>
</dbReference>